<reference evidence="1 2" key="1">
    <citation type="journal article" date="2024" name="Ann. Entomol. Soc. Am.">
        <title>Genomic analyses of the southern and eastern yellowjacket wasps (Hymenoptera: Vespidae) reveal evolutionary signatures of social life.</title>
        <authorList>
            <person name="Catto M.A."/>
            <person name="Caine P.B."/>
            <person name="Orr S.E."/>
            <person name="Hunt B.G."/>
            <person name="Goodisman M.A.D."/>
        </authorList>
    </citation>
    <scope>NUCLEOTIDE SEQUENCE [LARGE SCALE GENOMIC DNA]</scope>
    <source>
        <strain evidence="1">233</strain>
        <tissue evidence="1">Head and thorax</tissue>
    </source>
</reference>
<dbReference type="EMBL" id="JAUDFV010000157">
    <property type="protein sequence ID" value="KAL2714118.1"/>
    <property type="molecule type" value="Genomic_DNA"/>
</dbReference>
<comment type="caution">
    <text evidence="1">The sequence shown here is derived from an EMBL/GenBank/DDBJ whole genome shotgun (WGS) entry which is preliminary data.</text>
</comment>
<proteinExistence type="predicted"/>
<gene>
    <name evidence="1" type="ORF">V1478_016675</name>
</gene>
<dbReference type="Proteomes" id="UP001607302">
    <property type="component" value="Unassembled WGS sequence"/>
</dbReference>
<name>A0ABD2A0J7_VESSQ</name>
<keyword evidence="2" id="KW-1185">Reference proteome</keyword>
<sequence length="78" mass="9143">MDFGYDLSQLNRSYAKPLKLFVEYVELWYQRKRLNVFFGEHLGVSPYNREIELLMSVELGNTLLQSATVCVLKQRVSP</sequence>
<dbReference type="AlphaFoldDB" id="A0ABD2A0J7"/>
<protein>
    <recommendedName>
        <fullName evidence="3">Maturase K</fullName>
    </recommendedName>
</protein>
<organism evidence="1 2">
    <name type="scientific">Vespula squamosa</name>
    <name type="common">Southern yellow jacket</name>
    <name type="synonym">Wasp</name>
    <dbReference type="NCBI Taxonomy" id="30214"/>
    <lineage>
        <taxon>Eukaryota</taxon>
        <taxon>Metazoa</taxon>
        <taxon>Ecdysozoa</taxon>
        <taxon>Arthropoda</taxon>
        <taxon>Hexapoda</taxon>
        <taxon>Insecta</taxon>
        <taxon>Pterygota</taxon>
        <taxon>Neoptera</taxon>
        <taxon>Endopterygota</taxon>
        <taxon>Hymenoptera</taxon>
        <taxon>Apocrita</taxon>
        <taxon>Aculeata</taxon>
        <taxon>Vespoidea</taxon>
        <taxon>Vespidae</taxon>
        <taxon>Vespinae</taxon>
        <taxon>Vespula</taxon>
    </lineage>
</organism>
<evidence type="ECO:0000313" key="1">
    <source>
        <dbReference type="EMBL" id="KAL2714118.1"/>
    </source>
</evidence>
<evidence type="ECO:0008006" key="3">
    <source>
        <dbReference type="Google" id="ProtNLM"/>
    </source>
</evidence>
<evidence type="ECO:0000313" key="2">
    <source>
        <dbReference type="Proteomes" id="UP001607302"/>
    </source>
</evidence>
<accession>A0ABD2A0J7</accession>